<dbReference type="Ensembl" id="ENST00000493591.6">
    <property type="protein sequence ID" value="ENSP00000494917.1"/>
    <property type="gene ID" value="ENSG00000156515.25"/>
</dbReference>
<dbReference type="EMBL" id="AL672126">
    <property type="status" value="NOT_ANNOTATED_CDS"/>
    <property type="molecule type" value="Genomic_DNA"/>
</dbReference>
<evidence type="ECO:0000313" key="1">
    <source>
        <dbReference type="Ensembl" id="ENSP00000494917.1"/>
    </source>
</evidence>
<reference evidence="1 2" key="3">
    <citation type="journal article" date="2004" name="Nature">
        <title>Finishing the euchromatic sequence of the human genome.</title>
        <authorList>
            <consortium name="International Human Genome Sequencing Consortium"/>
        </authorList>
    </citation>
    <scope>NUCLEOTIDE SEQUENCE [LARGE SCALE GENOMIC DNA]</scope>
</reference>
<dbReference type="EMBL" id="AC016821">
    <property type="status" value="NOT_ANNOTATED_CDS"/>
    <property type="molecule type" value="Genomic_DNA"/>
</dbReference>
<dbReference type="GeneTree" id="ENSGT00950000182787"/>
<reference evidence="1" key="6">
    <citation type="submission" date="2025-08" db="UniProtKB">
        <authorList>
            <consortium name="Ensembl"/>
        </authorList>
    </citation>
    <scope>IDENTIFICATION</scope>
</reference>
<accession>A0A2R8Y626</accession>
<dbReference type="OpenTargets" id="ENSG00000156515"/>
<reference evidence="1" key="7">
    <citation type="submission" date="2025-09" db="UniProtKB">
        <authorList>
            <consortium name="Ensembl"/>
        </authorList>
    </citation>
    <scope>IDENTIFICATION</scope>
</reference>
<name>A0A2R8Y626_HUMAN</name>
<evidence type="ECO:0007829" key="3">
    <source>
        <dbReference type="PeptideAtlas" id="A0A2R8Y626"/>
    </source>
</evidence>
<sequence>MIAAQLLAYYFTELKDDQVKKVSPRPRRRWSWPQPCVPASARRLRCLHPPAPGLLRASIELDCRAQGKPSPSILPALLTSISMPCGSPMKLS</sequence>
<reference evidence="1 2" key="1">
    <citation type="journal article" date="2001" name="Nature">
        <title>Initial sequencing and analysis of the human genome.</title>
        <authorList>
            <consortium name="International Human Genome Sequencing Consortium"/>
            <person name="Lander E.S."/>
            <person name="Linton L.M."/>
            <person name="Birren B."/>
            <person name="Nusbaum C."/>
            <person name="Zody M.C."/>
            <person name="Baldwin J."/>
            <person name="Devon K."/>
            <person name="Dewar K."/>
            <person name="Doyle M."/>
            <person name="FitzHugh W."/>
            <person name="Funke R."/>
            <person name="Gage D."/>
            <person name="Harris K."/>
            <person name="Heaford A."/>
            <person name="Howland J."/>
            <person name="Kann L."/>
            <person name="Lehoczky J."/>
            <person name="LeVine R."/>
            <person name="McEwan P."/>
            <person name="McKernan K."/>
            <person name="Meldrim J."/>
            <person name="Mesirov J.P."/>
            <person name="Miranda C."/>
            <person name="Morris W."/>
            <person name="Naylor J."/>
            <person name="Raymond C."/>
            <person name="Rosetti M."/>
            <person name="Santos R."/>
            <person name="Sheridan A."/>
            <person name="Sougnez C."/>
            <person name="Stange-Thomann N."/>
            <person name="Stojanovic N."/>
            <person name="Subramanian A."/>
            <person name="Wyman D."/>
            <person name="Rogers J."/>
            <person name="Sulston J."/>
            <person name="Ainscough R."/>
            <person name="Beck S."/>
            <person name="Bentley D."/>
            <person name="Burton J."/>
            <person name="Clee C."/>
            <person name="Carter N."/>
            <person name="Coulson A."/>
            <person name="Deadman R."/>
            <person name="Deloukas P."/>
            <person name="Dunham A."/>
            <person name="Dunham I."/>
            <person name="Durbin R."/>
            <person name="French L."/>
            <person name="Grafham D."/>
            <person name="Gregory S."/>
            <person name="Hubbard T."/>
            <person name="Humphray S."/>
            <person name="Hunt A."/>
            <person name="Jones M."/>
            <person name="Lloyd C."/>
            <person name="McMurray A."/>
            <person name="Matthews L."/>
            <person name="Mercer S."/>
            <person name="Milne S."/>
            <person name="Mullikin J.C."/>
            <person name="Mungall A."/>
            <person name="Plumb R."/>
            <person name="Ross M."/>
            <person name="Shownkeen R."/>
            <person name="Sims S."/>
            <person name="Waterston R.H."/>
            <person name="Wilson R.K."/>
            <person name="Hillier L.W."/>
            <person name="McPherson J.D."/>
            <person name="Marra M.A."/>
            <person name="Mardis E.R."/>
            <person name="Fulton L.A."/>
            <person name="Chinwalla A.T."/>
            <person name="Pepin K.H."/>
            <person name="Gish W.R."/>
            <person name="Chissoe S.L."/>
            <person name="Wendl M.C."/>
            <person name="Delehaunty K.D."/>
            <person name="Miner T.L."/>
            <person name="Delehaunty A."/>
            <person name="Kramer J.B."/>
            <person name="Cook L.L."/>
            <person name="Fulton R.S."/>
            <person name="Johnson D.L."/>
            <person name="Minx P.J."/>
            <person name="Clifton S.W."/>
            <person name="Hawkins T."/>
            <person name="Branscomb E."/>
            <person name="Predki P."/>
            <person name="Richardson P."/>
            <person name="Wenning S."/>
            <person name="Slezak T."/>
            <person name="Doggett N."/>
            <person name="Cheng J.F."/>
            <person name="Olsen A."/>
            <person name="Lucas S."/>
            <person name="Elkin C."/>
            <person name="Uberbacher E."/>
            <person name="Frazier M."/>
            <person name="Gibbs R.A."/>
            <person name="Muzny D.M."/>
            <person name="Scherer S.E."/>
            <person name="Bouck J.B."/>
            <person name="Sodergren E.J."/>
            <person name="Worley K.C."/>
            <person name="Rives C.M."/>
            <person name="Gorrell J.H."/>
            <person name="Metzker M.L."/>
            <person name="Naylor S.L."/>
            <person name="Kucherlapati R.S."/>
            <person name="Nelson D.L."/>
            <person name="Weinstock G.M."/>
            <person name="Sakaki Y."/>
            <person name="Fujiyama A."/>
            <person name="Hattori M."/>
            <person name="Yada T."/>
            <person name="Toyoda A."/>
            <person name="Itoh T."/>
            <person name="Kawagoe C."/>
            <person name="Watanabe H."/>
            <person name="Totoki Y."/>
            <person name="Taylor T."/>
            <person name="Weissenbach J."/>
            <person name="Heilig R."/>
            <person name="Saurin W."/>
            <person name="Artiguenave F."/>
            <person name="Brottier P."/>
            <person name="Bruls T."/>
            <person name="Pelletier E."/>
            <person name="Robert C."/>
            <person name="Wincker P."/>
            <person name="Smith D.R."/>
            <person name="Doucette-Stamm L."/>
            <person name="Rubenfield M."/>
            <person name="Weinstock K."/>
            <person name="Lee H.M."/>
            <person name="Dubois J."/>
            <person name="Rosenthal A."/>
            <person name="Platzer M."/>
            <person name="Nyakatura G."/>
            <person name="Taudien S."/>
            <person name="Rump A."/>
            <person name="Yang H."/>
            <person name="Yu J."/>
            <person name="Wang J."/>
            <person name="Huang G."/>
            <person name="Gu J."/>
            <person name="Hood L."/>
            <person name="Rowen L."/>
            <person name="Madan A."/>
            <person name="Qin S."/>
            <person name="Davis R.W."/>
            <person name="Federspiel N.A."/>
            <person name="Abola A.P."/>
            <person name="Proctor M.J."/>
            <person name="Myers R.M."/>
            <person name="Schmutz J."/>
            <person name="Dickson M."/>
            <person name="Grimwood J."/>
            <person name="Cox D.R."/>
            <person name="Olson M.V."/>
            <person name="Kaul R."/>
            <person name="Raymond C."/>
            <person name="Shimizu N."/>
            <person name="Kawasaki K."/>
            <person name="Minoshima S."/>
            <person name="Evans G.A."/>
            <person name="Athanasiou M."/>
            <person name="Schultz R."/>
            <person name="Roe B.A."/>
            <person name="Chen F."/>
            <person name="Pan H."/>
            <person name="Ramser J."/>
            <person name="Lehrach H."/>
            <person name="Reinhardt R."/>
            <person name="McCombie W.R."/>
            <person name="de la Bastide M."/>
            <person name="Dedhia N."/>
            <person name="Blocker H."/>
            <person name="Hornischer K."/>
            <person name="Nordsiek G."/>
            <person name="Agarwala R."/>
            <person name="Aravind L."/>
            <person name="Bailey J.A."/>
            <person name="Bateman A."/>
            <person name="Batzoglou S."/>
            <person name="Birney E."/>
            <person name="Bork P."/>
            <person name="Brown D.G."/>
            <person name="Burge C.B."/>
            <person name="Cerutti L."/>
            <person name="Chen H.C."/>
            <person name="Church D."/>
            <person name="Clamp M."/>
            <person name="Copley R.R."/>
            <person name="Doerks T."/>
            <person name="Eddy S.R."/>
            <person name="Eichler E.E."/>
            <person name="Furey T.S."/>
            <person name="Galagan J."/>
            <person name="Gilbert J.G."/>
            <person name="Harmon C."/>
            <person name="Hayashizaki Y."/>
            <person name="Haussler D."/>
            <person name="Hermjakob H."/>
            <person name="Hokamp K."/>
            <person name="Jang W."/>
            <person name="Johnson L.S."/>
            <person name="Jones T.A."/>
            <person name="Kasif S."/>
            <person name="Kaspryzk A."/>
            <person name="Kennedy S."/>
            <person name="Kent W.J."/>
            <person name="Kitts P."/>
            <person name="Koonin E.V."/>
            <person name="Korf I."/>
            <person name="Kulp D."/>
            <person name="Lancet D."/>
            <person name="Lowe T.M."/>
            <person name="McLysaght A."/>
            <person name="Mikkelsen T."/>
            <person name="Moran J.V."/>
            <person name="Mulder N."/>
            <person name="Pollara V.J."/>
            <person name="Ponting C.P."/>
            <person name="Schuler G."/>
            <person name="Schultz J."/>
            <person name="Slater G."/>
            <person name="Smit A.F."/>
            <person name="Stupka E."/>
            <person name="Szustakowski J."/>
            <person name="Thierry-Mieg D."/>
            <person name="Thierry-Mieg J."/>
            <person name="Wagner L."/>
            <person name="Wallis J."/>
            <person name="Wheeler R."/>
            <person name="Williams A."/>
            <person name="Wolf Y.I."/>
            <person name="Wolfe K.H."/>
            <person name="Yang S.P."/>
            <person name="Yeh R.F."/>
            <person name="Collins F."/>
            <person name="Guyer M.S."/>
            <person name="Peterson J."/>
            <person name="Felsenfeld A."/>
            <person name="Wetterstrand K.A."/>
            <person name="Patrinos A."/>
            <person name="Morgan M.J."/>
            <person name="de Jong P."/>
            <person name="Catanese J.J."/>
            <person name="Osoegawa K."/>
            <person name="Shizuya H."/>
            <person name="Choi S."/>
            <person name="Chen Y.J."/>
        </authorList>
    </citation>
    <scope>NUCLEOTIDE SEQUENCE [LARGE SCALE GENOMIC DNA]</scope>
</reference>
<dbReference type="ExpressionAtlas" id="A0A2R8Y626">
    <property type="expression patterns" value="baseline and differential"/>
</dbReference>
<dbReference type="EMBL" id="AL596223">
    <property type="status" value="NOT_ANNOTATED_CDS"/>
    <property type="molecule type" value="Genomic_DNA"/>
</dbReference>
<dbReference type="HGNC" id="HGNC:4922">
    <property type="gene designation" value="HK1"/>
</dbReference>
<reference evidence="1" key="2">
    <citation type="journal article" date="2004" name="Nature">
        <title>The DNA sequence and comparative analysis of human chromosome 10.</title>
        <authorList>
            <person name="Deloukas P."/>
            <person name="Earthrowl M.E."/>
            <person name="Grafham D.V."/>
            <person name="Rubenfield M."/>
            <person name="French L."/>
            <person name="Steward C.A."/>
            <person name="Sims S.K."/>
            <person name="Jones M.C."/>
            <person name="Searle S."/>
            <person name="Scott C."/>
            <person name="Howe K."/>
            <person name="Hunt S.E."/>
            <person name="Andrews T.D."/>
            <person name="Gilbert J.G."/>
            <person name="Swarbreck D."/>
            <person name="Ashurst J.L."/>
            <person name="Taylor A."/>
            <person name="Battles J."/>
            <person name="Bird C.P."/>
            <person name="Ainscough R."/>
            <person name="Almeida J.P."/>
            <person name="Ashwell R.I."/>
            <person name="Ambrose K.D."/>
            <person name="Babbage A.K."/>
            <person name="Bagguley C.L."/>
            <person name="Bailey J."/>
            <person name="Banerjee R."/>
            <person name="Bates K."/>
            <person name="Beasley H."/>
            <person name="Bray-Allen S."/>
            <person name="Brown A.J."/>
            <person name="Brown J.Y."/>
            <person name="Burford D.C."/>
            <person name="Burrill W."/>
            <person name="Burton J."/>
            <person name="Cahill P."/>
            <person name="Camire D."/>
            <person name="Carter N.P."/>
            <person name="Chapman J.C."/>
            <person name="Clark S.Y."/>
            <person name="Clarke G."/>
            <person name="Clee C.M."/>
            <person name="Clegg S."/>
            <person name="Corby N."/>
            <person name="Coulson A."/>
            <person name="Dhami P."/>
            <person name="Dutta I."/>
            <person name="Dunn M."/>
            <person name="Faulkner L."/>
            <person name="Frankish A."/>
            <person name="Frankland J.A."/>
            <person name="Garner P."/>
            <person name="Garnett J."/>
            <person name="Gribble S."/>
            <person name="Griffiths C."/>
            <person name="Grocock R."/>
            <person name="Gustafson E."/>
            <person name="Hammond S."/>
            <person name="Harley J.L."/>
            <person name="Hart E."/>
            <person name="Heath P.D."/>
            <person name="Ho T.P."/>
            <person name="Hopkins B."/>
            <person name="Horne J."/>
            <person name="Howden P.J."/>
            <person name="Huckle E."/>
            <person name="Hynds C."/>
            <person name="Johnson C."/>
            <person name="Johnson D."/>
            <person name="Kana A."/>
            <person name="Kay M."/>
            <person name="Kimberley A.M."/>
            <person name="Kershaw J.K."/>
            <person name="Kokkinaki M."/>
            <person name="Laird G.K."/>
            <person name="Lawlor S."/>
            <person name="Lee H.M."/>
            <person name="Leongamornlert D.A."/>
            <person name="Laird G."/>
            <person name="Lloyd C."/>
            <person name="Lloyd D.M."/>
            <person name="Loveland J."/>
            <person name="Lovell J."/>
            <person name="McLaren S."/>
            <person name="McLay K.E."/>
            <person name="McMurray A."/>
            <person name="Mashreghi-Mohammadi M."/>
            <person name="Matthews L."/>
            <person name="Milne S."/>
            <person name="Nickerson T."/>
            <person name="Nguyen M."/>
            <person name="Overton-Larty E."/>
            <person name="Palmer S.A."/>
            <person name="Pearce A.V."/>
            <person name="Peck A.I."/>
            <person name="Pelan S."/>
            <person name="Phillimore B."/>
            <person name="Porter K."/>
            <person name="Rice C.M."/>
            <person name="Rogosin A."/>
            <person name="Ross M.T."/>
            <person name="Sarafidou T."/>
            <person name="Sehra H.K."/>
            <person name="Shownkeen R."/>
            <person name="Skuce C.D."/>
            <person name="Smith M."/>
            <person name="Standring L."/>
            <person name="Sycamore N."/>
            <person name="Tester J."/>
            <person name="Thorpe A."/>
            <person name="Torcasso W."/>
            <person name="Tracey A."/>
            <person name="Tromans A."/>
            <person name="Tsolas J."/>
            <person name="Wall M."/>
            <person name="Walsh J."/>
            <person name="Wang H."/>
            <person name="Weinstock K."/>
            <person name="West A.P."/>
            <person name="Willey D.L."/>
            <person name="Whitehead S.L."/>
            <person name="Wilming L."/>
            <person name="Wray P.W."/>
            <person name="Young L."/>
            <person name="Chen Y."/>
            <person name="Lovering R.C."/>
            <person name="Moschonas N.K."/>
            <person name="Siebert R."/>
            <person name="Fechtel K."/>
            <person name="Bentley D."/>
            <person name="Durbin R."/>
            <person name="Hubbard T."/>
            <person name="Doucette-Stamm L."/>
            <person name="Beck S."/>
            <person name="Smith D.R."/>
            <person name="Rogers J."/>
        </authorList>
    </citation>
    <scope>NUCLEOTIDE SEQUENCE [LARGE SCALE GENOMIC DNA]</scope>
</reference>
<dbReference type="Proteomes" id="UP000005640">
    <property type="component" value="Chromosome 10"/>
</dbReference>
<keyword evidence="2" id="KW-1185">Reference proteome</keyword>
<dbReference type="AlphaFoldDB" id="A0A2R8Y626"/>
<evidence type="ECO:0000313" key="2">
    <source>
        <dbReference type="Proteomes" id="UP000005640"/>
    </source>
</evidence>
<dbReference type="Ensembl" id="ENST00000493591.6">
    <property type="protein sequence ID" value="ENSP00000494917.1"/>
    <property type="gene ID" value="ENSG00000156515.26"/>
</dbReference>
<reference evidence="5" key="4">
    <citation type="journal article" date="2009" name="Anal. Chem.">
        <title>Lys-N and trypsin cover complementary parts of the phosphoproteome in a refined SCX-based approach.</title>
        <authorList>
            <person name="Gauci S."/>
            <person name="Helbig A.O."/>
            <person name="Slijper M."/>
            <person name="Krijgsveld J."/>
            <person name="Heck A.J."/>
            <person name="Mohammed S."/>
        </authorList>
    </citation>
    <scope>IDENTIFICATION BY MASS SPECTROMETRY [LARGE SCALE ANALYSIS]</scope>
</reference>
<evidence type="ECO:0007829" key="5">
    <source>
        <dbReference type="PubMed" id="19413330"/>
    </source>
</evidence>
<dbReference type="Bgee" id="ENSG00000156515">
    <property type="expression patterns" value="Expressed in cerebellar vermis and 205 other cell types or tissues"/>
</dbReference>
<organism evidence="1 2">
    <name type="scientific">Homo sapiens</name>
    <name type="common">Human</name>
    <dbReference type="NCBI Taxonomy" id="9606"/>
    <lineage>
        <taxon>Eukaryota</taxon>
        <taxon>Metazoa</taxon>
        <taxon>Chordata</taxon>
        <taxon>Craniata</taxon>
        <taxon>Vertebrata</taxon>
        <taxon>Euteleostomi</taxon>
        <taxon>Mammalia</taxon>
        <taxon>Eutheria</taxon>
        <taxon>Euarchontoglires</taxon>
        <taxon>Primates</taxon>
        <taxon>Haplorrhini</taxon>
        <taxon>Catarrhini</taxon>
        <taxon>Hominidae</taxon>
        <taxon>Homo</taxon>
    </lineage>
</organism>
<reference evidence="6" key="5">
    <citation type="journal article" date="2015" name="Proteomics">
        <title>N-terminome analysis of the human mitochondrial proteome.</title>
        <authorList>
            <person name="Vaca Jacome A.S."/>
            <person name="Rabilloud T."/>
            <person name="Schaeffer-Reiss C."/>
            <person name="Rompais M."/>
            <person name="Ayoub D."/>
            <person name="Lane L."/>
            <person name="Bairoch A."/>
            <person name="Van Dorsselaer A."/>
            <person name="Carapito C."/>
        </authorList>
    </citation>
    <scope>IDENTIFICATION BY MASS SPECTROMETRY [LARGE SCALE ANALYSIS]</scope>
</reference>
<evidence type="ECO:0007829" key="4">
    <source>
        <dbReference type="ProteomicsDB" id="A0A2R8Y626"/>
    </source>
</evidence>
<proteinExistence type="evidence at protein level"/>
<dbReference type="VEuPathDB" id="HostDB:ENSG00000156515"/>
<dbReference type="MassIVE" id="A0A2R8Y626"/>
<dbReference type="ChiTaRS" id="HK1">
    <property type="organism name" value="human"/>
</dbReference>
<dbReference type="OrthoDB" id="419537at2759"/>
<gene>
    <name evidence="1" type="primary">HK1</name>
</gene>
<evidence type="ECO:0007829" key="6">
    <source>
        <dbReference type="PubMed" id="25944712"/>
    </source>
</evidence>
<keyword evidence="3 4" id="KW-1267">Proteomics identification</keyword>
<protein>
    <submittedName>
        <fullName evidence="1">Hexokinase 1</fullName>
    </submittedName>
</protein>